<sequence length="178" mass="20851">MKKILFVSGIALAIVLLFFWNDIRGYSTLDKAVQSQWKTPIEVVNNDEANKLVLYLDQTQYVFGVYRFTNGRYYYKNDSQSSGWTASSDNGLAFLVRAESKKDRGNFIWGVLYTELPIEKFLIEYENGENQEVESVNNTFIMKMPKTYEDVQEVNLMTTFKNVKAFDRDNRLIESWRN</sequence>
<evidence type="ECO:0000313" key="2">
    <source>
        <dbReference type="Proteomes" id="UP001596378"/>
    </source>
</evidence>
<proteinExistence type="predicted"/>
<evidence type="ECO:0000313" key="1">
    <source>
        <dbReference type="EMBL" id="MFC7152778.1"/>
    </source>
</evidence>
<comment type="caution">
    <text evidence="1">The sequence shown here is derived from an EMBL/GenBank/DDBJ whole genome shotgun (WGS) entry which is preliminary data.</text>
</comment>
<reference evidence="2" key="1">
    <citation type="journal article" date="2019" name="Int. J. Syst. Evol. Microbiol.">
        <title>The Global Catalogue of Microorganisms (GCM) 10K type strain sequencing project: providing services to taxonomists for standard genome sequencing and annotation.</title>
        <authorList>
            <consortium name="The Broad Institute Genomics Platform"/>
            <consortium name="The Broad Institute Genome Sequencing Center for Infectious Disease"/>
            <person name="Wu L."/>
            <person name="Ma J."/>
        </authorList>
    </citation>
    <scope>NUCLEOTIDE SEQUENCE [LARGE SCALE GENOMIC DNA]</scope>
    <source>
        <strain evidence="2">KCTC 12907</strain>
    </source>
</reference>
<keyword evidence="2" id="KW-1185">Reference proteome</keyword>
<gene>
    <name evidence="1" type="ORF">ACFQMJ_29935</name>
</gene>
<organism evidence="1 2">
    <name type="scientific">Cohnella cellulosilytica</name>
    <dbReference type="NCBI Taxonomy" id="986710"/>
    <lineage>
        <taxon>Bacteria</taxon>
        <taxon>Bacillati</taxon>
        <taxon>Bacillota</taxon>
        <taxon>Bacilli</taxon>
        <taxon>Bacillales</taxon>
        <taxon>Paenibacillaceae</taxon>
        <taxon>Cohnella</taxon>
    </lineage>
</organism>
<accession>A0ABW2FI07</accession>
<name>A0ABW2FI07_9BACL</name>
<dbReference type="Proteomes" id="UP001596378">
    <property type="component" value="Unassembled WGS sequence"/>
</dbReference>
<dbReference type="EMBL" id="JBHTAI010000026">
    <property type="protein sequence ID" value="MFC7152778.1"/>
    <property type="molecule type" value="Genomic_DNA"/>
</dbReference>
<protein>
    <submittedName>
        <fullName evidence="1">Uncharacterized protein</fullName>
    </submittedName>
</protein>
<dbReference type="RefSeq" id="WP_378050917.1">
    <property type="nucleotide sequence ID" value="NZ_JBHMDN010000031.1"/>
</dbReference>